<keyword evidence="7" id="KW-0472">Membrane</keyword>
<proteinExistence type="predicted"/>
<dbReference type="InterPro" id="IPR017871">
    <property type="entry name" value="ABC_transporter-like_CS"/>
</dbReference>
<evidence type="ECO:0000256" key="1">
    <source>
        <dbReference type="ARBA" id="ARBA00004202"/>
    </source>
</evidence>
<keyword evidence="5 11" id="KW-0067">ATP-binding</keyword>
<sequence>MDIIEITGLRKRYGGRTAVDDVSFGVAEGEVFGIVGRNGAGKTTTVECVAGLRVPDAGTVSVAGLDPRADQAELRRTLGVQLQDCTLPDKLRVGEALRLYASFYEHPADWRTLMEEVGLGSRQHTAFAKLSGGQRQRLSIALALVGAPRVAILDELTTGLDPKARRETWELIEQVKARGVTILLVTHFMEEAERLCDRVAVLDGGRVAAVDTPEGLIARVDGSHRLRFRASPEAGPVLRSLPEAVTVGVEGDRFTVTGTGDLLLSVVTALAAHHIAPRDFTMDRATLDDAFLALTGHTPHQTDERSTTRDTRGTADPGAGATRGTEPGGKRPMVQDAHGSAGAQGDSTLEER</sequence>
<evidence type="ECO:0000256" key="5">
    <source>
        <dbReference type="ARBA" id="ARBA00022840"/>
    </source>
</evidence>
<feature type="region of interest" description="Disordered" evidence="9">
    <location>
        <begin position="296"/>
        <end position="352"/>
    </location>
</feature>
<dbReference type="Pfam" id="PF00005">
    <property type="entry name" value="ABC_tran"/>
    <property type="match status" value="1"/>
</dbReference>
<keyword evidence="4" id="KW-0547">Nucleotide-binding</keyword>
<dbReference type="EMBL" id="JACHIU010000001">
    <property type="protein sequence ID" value="MBB6470648.1"/>
    <property type="molecule type" value="Genomic_DNA"/>
</dbReference>
<gene>
    <name evidence="11" type="ORF">BJ992_000079</name>
</gene>
<dbReference type="InterPro" id="IPR027417">
    <property type="entry name" value="P-loop_NTPase"/>
</dbReference>
<keyword evidence="8" id="KW-0046">Antibiotic resistance</keyword>
<dbReference type="FunFam" id="3.40.50.300:FF:000589">
    <property type="entry name" value="ABC transporter, ATP-binding subunit"/>
    <property type="match status" value="1"/>
</dbReference>
<dbReference type="GO" id="GO:0005886">
    <property type="term" value="C:plasma membrane"/>
    <property type="evidence" value="ECO:0007669"/>
    <property type="project" value="UniProtKB-SubCell"/>
</dbReference>
<comment type="caution">
    <text evidence="11">The sequence shown here is derived from an EMBL/GenBank/DDBJ whole genome shotgun (WGS) entry which is preliminary data.</text>
</comment>
<organism evidence="11 12">
    <name type="scientific">Sphaerisporangium rubeum</name>
    <dbReference type="NCBI Taxonomy" id="321317"/>
    <lineage>
        <taxon>Bacteria</taxon>
        <taxon>Bacillati</taxon>
        <taxon>Actinomycetota</taxon>
        <taxon>Actinomycetes</taxon>
        <taxon>Streptosporangiales</taxon>
        <taxon>Streptosporangiaceae</taxon>
        <taxon>Sphaerisporangium</taxon>
    </lineage>
</organism>
<feature type="domain" description="ABC transporter" evidence="10">
    <location>
        <begin position="4"/>
        <end position="229"/>
    </location>
</feature>
<dbReference type="PANTHER" id="PTHR42711:SF16">
    <property type="entry name" value="ABC TRANSPORTER ATP-BINDING PROTEIN"/>
    <property type="match status" value="1"/>
</dbReference>
<evidence type="ECO:0000256" key="2">
    <source>
        <dbReference type="ARBA" id="ARBA00022448"/>
    </source>
</evidence>
<dbReference type="InterPro" id="IPR003593">
    <property type="entry name" value="AAA+_ATPase"/>
</dbReference>
<protein>
    <submittedName>
        <fullName evidence="11">ABC-2 type transport system ATP-binding protein</fullName>
    </submittedName>
</protein>
<comment type="subcellular location">
    <subcellularLocation>
        <location evidence="1">Cell membrane</location>
        <topology evidence="1">Peripheral membrane protein</topology>
    </subcellularLocation>
</comment>
<evidence type="ECO:0000256" key="6">
    <source>
        <dbReference type="ARBA" id="ARBA00022967"/>
    </source>
</evidence>
<evidence type="ECO:0000256" key="4">
    <source>
        <dbReference type="ARBA" id="ARBA00022741"/>
    </source>
</evidence>
<dbReference type="Proteomes" id="UP000555564">
    <property type="component" value="Unassembled WGS sequence"/>
</dbReference>
<evidence type="ECO:0000313" key="12">
    <source>
        <dbReference type="Proteomes" id="UP000555564"/>
    </source>
</evidence>
<dbReference type="RefSeq" id="WP_184977960.1">
    <property type="nucleotide sequence ID" value="NZ_BAAALO010000006.1"/>
</dbReference>
<evidence type="ECO:0000256" key="8">
    <source>
        <dbReference type="ARBA" id="ARBA00023251"/>
    </source>
</evidence>
<dbReference type="PROSITE" id="PS50893">
    <property type="entry name" value="ABC_TRANSPORTER_2"/>
    <property type="match status" value="1"/>
</dbReference>
<dbReference type="InterPro" id="IPR003439">
    <property type="entry name" value="ABC_transporter-like_ATP-bd"/>
</dbReference>
<evidence type="ECO:0000256" key="9">
    <source>
        <dbReference type="SAM" id="MobiDB-lite"/>
    </source>
</evidence>
<dbReference type="GO" id="GO:0016887">
    <property type="term" value="F:ATP hydrolysis activity"/>
    <property type="evidence" value="ECO:0007669"/>
    <property type="project" value="InterPro"/>
</dbReference>
<reference evidence="11 12" key="1">
    <citation type="submission" date="2020-08" db="EMBL/GenBank/DDBJ databases">
        <title>Sequencing the genomes of 1000 actinobacteria strains.</title>
        <authorList>
            <person name="Klenk H.-P."/>
        </authorList>
    </citation>
    <scope>NUCLEOTIDE SEQUENCE [LARGE SCALE GENOMIC DNA]</scope>
    <source>
        <strain evidence="11 12">DSM 44936</strain>
    </source>
</reference>
<keyword evidence="3" id="KW-1003">Cell membrane</keyword>
<dbReference type="GO" id="GO:0005524">
    <property type="term" value="F:ATP binding"/>
    <property type="evidence" value="ECO:0007669"/>
    <property type="project" value="UniProtKB-KW"/>
</dbReference>
<dbReference type="PROSITE" id="PS00211">
    <property type="entry name" value="ABC_TRANSPORTER_1"/>
    <property type="match status" value="1"/>
</dbReference>
<evidence type="ECO:0000313" key="11">
    <source>
        <dbReference type="EMBL" id="MBB6470648.1"/>
    </source>
</evidence>
<evidence type="ECO:0000256" key="3">
    <source>
        <dbReference type="ARBA" id="ARBA00022475"/>
    </source>
</evidence>
<evidence type="ECO:0000259" key="10">
    <source>
        <dbReference type="PROSITE" id="PS50893"/>
    </source>
</evidence>
<name>A0A7X0I8X8_9ACTN</name>
<dbReference type="CDD" id="cd03230">
    <property type="entry name" value="ABC_DR_subfamily_A"/>
    <property type="match status" value="1"/>
</dbReference>
<dbReference type="GO" id="GO:0046677">
    <property type="term" value="P:response to antibiotic"/>
    <property type="evidence" value="ECO:0007669"/>
    <property type="project" value="UniProtKB-KW"/>
</dbReference>
<dbReference type="SMART" id="SM00382">
    <property type="entry name" value="AAA"/>
    <property type="match status" value="1"/>
</dbReference>
<keyword evidence="12" id="KW-1185">Reference proteome</keyword>
<keyword evidence="6" id="KW-1278">Translocase</keyword>
<dbReference type="AlphaFoldDB" id="A0A7X0I8X8"/>
<dbReference type="PANTHER" id="PTHR42711">
    <property type="entry name" value="ABC TRANSPORTER ATP-BINDING PROTEIN"/>
    <property type="match status" value="1"/>
</dbReference>
<evidence type="ECO:0000256" key="7">
    <source>
        <dbReference type="ARBA" id="ARBA00023136"/>
    </source>
</evidence>
<dbReference type="SUPFAM" id="SSF52540">
    <property type="entry name" value="P-loop containing nucleoside triphosphate hydrolases"/>
    <property type="match status" value="1"/>
</dbReference>
<dbReference type="InterPro" id="IPR050763">
    <property type="entry name" value="ABC_transporter_ATP-binding"/>
</dbReference>
<dbReference type="Gene3D" id="3.40.50.300">
    <property type="entry name" value="P-loop containing nucleotide triphosphate hydrolases"/>
    <property type="match status" value="1"/>
</dbReference>
<feature type="compositionally biased region" description="Basic and acidic residues" evidence="9">
    <location>
        <begin position="300"/>
        <end position="313"/>
    </location>
</feature>
<keyword evidence="2" id="KW-0813">Transport</keyword>
<accession>A0A7X0I8X8</accession>